<dbReference type="AlphaFoldDB" id="A0A4Q0VDG6"/>
<evidence type="ECO:0000313" key="4">
    <source>
        <dbReference type="Proteomes" id="UP000290921"/>
    </source>
</evidence>
<feature type="transmembrane region" description="Helical" evidence="1">
    <location>
        <begin position="264"/>
        <end position="285"/>
    </location>
</feature>
<dbReference type="PANTHER" id="PTHR46211">
    <property type="entry name" value="GLYCEROPHOSPHORYL DIESTER PHOSPHODIESTERASE"/>
    <property type="match status" value="1"/>
</dbReference>
<dbReference type="Pfam" id="PF10110">
    <property type="entry name" value="GPDPase_memb"/>
    <property type="match status" value="1"/>
</dbReference>
<feature type="transmembrane region" description="Helical" evidence="1">
    <location>
        <begin position="171"/>
        <end position="192"/>
    </location>
</feature>
<feature type="transmembrane region" description="Helical" evidence="1">
    <location>
        <begin position="33"/>
        <end position="51"/>
    </location>
</feature>
<dbReference type="SUPFAM" id="SSF51695">
    <property type="entry name" value="PLC-like phosphodiesterases"/>
    <property type="match status" value="1"/>
</dbReference>
<dbReference type="Pfam" id="PF03009">
    <property type="entry name" value="GDPD"/>
    <property type="match status" value="1"/>
</dbReference>
<sequence length="610" mass="71148">MREDGTFNHIINIFKDIKYGFFRLIKYQIGTKILLSIIILPIFNFLINILIHKSDRFPLVNGEIIKFGLSKEGAITLFMLFILAYIIILSEIGGLIIISNQLYLRKEESSYADIFKYCFKRFYKIFGVGSIFILIQFFLFVPLLDIGINSSFTSFVKIPDFIEDYIYSDNILIVFQYILMMIMIYFALRWIFSLHIIILENKSATKALKESGQLVKRNLKEFIKRYVTFSILNGILYFIILVLWMSLVANISKNISYGSYSGKFILGGIVFFHQMGAVLLSFIYIPIQVQFTTRMYYKFAYINENKTIPSLNLKIKEKDSLLDKIFKNKKMFIEIFTIIFLFSTLLIGMITSEIIEQKYTVEVTAHRGNTKEAPENTISSVKKAIEAKSDYAEIDVKETKDGEIIVFHDNNLKRMAKLNKNVWEMNYEDIKNIDIGMHFHKKFKGEKIPLLQEVIDVSKDKIKLNIEIKGDIYSKNLVKKVVKIIEDNDIINNCVVTSLEYSDIKKVKELNPKIKTGYIMYIVKGDLTNIKSDFYSMEESIISSNLVNEIHANGKEIHVWTVNHNWKMERLINMGVDNIITDEVEALRDTLKMREERSPYEKFIEILTSY</sequence>
<accession>A0A4Q0VDG6</accession>
<keyword evidence="1" id="KW-0812">Transmembrane</keyword>
<keyword evidence="1" id="KW-1133">Transmembrane helix</keyword>
<dbReference type="InterPro" id="IPR018476">
    <property type="entry name" value="GlyceroP-diester-Pdiesterase_M"/>
</dbReference>
<feature type="transmembrane region" description="Helical" evidence="1">
    <location>
        <begin position="331"/>
        <end position="350"/>
    </location>
</feature>
<dbReference type="EMBL" id="QMAP01000006">
    <property type="protein sequence ID" value="RXI48496.1"/>
    <property type="molecule type" value="Genomic_DNA"/>
</dbReference>
<evidence type="ECO:0000259" key="2">
    <source>
        <dbReference type="PROSITE" id="PS51704"/>
    </source>
</evidence>
<feature type="transmembrane region" description="Helical" evidence="1">
    <location>
        <begin position="77"/>
        <end position="104"/>
    </location>
</feature>
<dbReference type="InterPro" id="IPR017946">
    <property type="entry name" value="PLC-like_Pdiesterase_TIM-brl"/>
</dbReference>
<feature type="transmembrane region" description="Helical" evidence="1">
    <location>
        <begin position="125"/>
        <end position="144"/>
    </location>
</feature>
<dbReference type="Gene3D" id="3.20.20.190">
    <property type="entry name" value="Phosphatidylinositol (PI) phosphodiesterase"/>
    <property type="match status" value="1"/>
</dbReference>
<gene>
    <name evidence="3" type="ORF">DP130_07120</name>
</gene>
<feature type="transmembrane region" description="Helical" evidence="1">
    <location>
        <begin position="226"/>
        <end position="244"/>
    </location>
</feature>
<reference evidence="3 4" key="1">
    <citation type="submission" date="2018-06" db="EMBL/GenBank/DDBJ databases">
        <title>Genome conservation of Clostridium tetani.</title>
        <authorList>
            <person name="Bruggemann H."/>
            <person name="Popoff M.R."/>
        </authorList>
    </citation>
    <scope>NUCLEOTIDE SEQUENCE [LARGE SCALE GENOMIC DNA]</scope>
    <source>
        <strain evidence="3 4">2017.061</strain>
    </source>
</reference>
<dbReference type="GO" id="GO:0006629">
    <property type="term" value="P:lipid metabolic process"/>
    <property type="evidence" value="ECO:0007669"/>
    <property type="project" value="InterPro"/>
</dbReference>
<evidence type="ECO:0000313" key="3">
    <source>
        <dbReference type="EMBL" id="RXI48496.1"/>
    </source>
</evidence>
<dbReference type="RefSeq" id="WP_129030341.1">
    <property type="nucleotide sequence ID" value="NZ_QMAP01000006.1"/>
</dbReference>
<dbReference type="CDD" id="cd08579">
    <property type="entry name" value="GDPD_memb_like"/>
    <property type="match status" value="1"/>
</dbReference>
<evidence type="ECO:0000256" key="1">
    <source>
        <dbReference type="SAM" id="Phobius"/>
    </source>
</evidence>
<dbReference type="PANTHER" id="PTHR46211:SF8">
    <property type="entry name" value="PHOSPHODIESTERASE"/>
    <property type="match status" value="1"/>
</dbReference>
<name>A0A4Q0VDG6_CLOTA</name>
<dbReference type="PROSITE" id="PS51704">
    <property type="entry name" value="GP_PDE"/>
    <property type="match status" value="1"/>
</dbReference>
<feature type="domain" description="GP-PDE" evidence="2">
    <location>
        <begin position="361"/>
        <end position="591"/>
    </location>
</feature>
<dbReference type="InterPro" id="IPR030395">
    <property type="entry name" value="GP_PDE_dom"/>
</dbReference>
<organism evidence="3 4">
    <name type="scientific">Clostridium tetani</name>
    <dbReference type="NCBI Taxonomy" id="1513"/>
    <lineage>
        <taxon>Bacteria</taxon>
        <taxon>Bacillati</taxon>
        <taxon>Bacillota</taxon>
        <taxon>Clostridia</taxon>
        <taxon>Eubacteriales</taxon>
        <taxon>Clostridiaceae</taxon>
        <taxon>Clostridium</taxon>
    </lineage>
</organism>
<dbReference type="Proteomes" id="UP000290921">
    <property type="component" value="Unassembled WGS sequence"/>
</dbReference>
<keyword evidence="1" id="KW-0472">Membrane</keyword>
<proteinExistence type="predicted"/>
<dbReference type="GO" id="GO:0008081">
    <property type="term" value="F:phosphoric diester hydrolase activity"/>
    <property type="evidence" value="ECO:0007669"/>
    <property type="project" value="InterPro"/>
</dbReference>
<comment type="caution">
    <text evidence="3">The sequence shown here is derived from an EMBL/GenBank/DDBJ whole genome shotgun (WGS) entry which is preliminary data.</text>
</comment>
<protein>
    <submittedName>
        <fullName evidence="3">Glycerophosphodiester phosphodiesterase</fullName>
    </submittedName>
</protein>